<evidence type="ECO:0000313" key="3">
    <source>
        <dbReference type="EMBL" id="KAF9885531.1"/>
    </source>
</evidence>
<feature type="region of interest" description="Disordered" evidence="1">
    <location>
        <begin position="78"/>
        <end position="119"/>
    </location>
</feature>
<accession>A0AAD4CFF4</accession>
<protein>
    <recommendedName>
        <fullName evidence="2">DUF7587 domain-containing protein</fullName>
    </recommendedName>
</protein>
<gene>
    <name evidence="3" type="ORF">FE257_012859</name>
</gene>
<proteinExistence type="predicted"/>
<name>A0AAD4CFF4_ASPNN</name>
<comment type="caution">
    <text evidence="3">The sequence shown here is derived from an EMBL/GenBank/DDBJ whole genome shotgun (WGS) entry which is preliminary data.</text>
</comment>
<keyword evidence="4" id="KW-1185">Reference proteome</keyword>
<evidence type="ECO:0000256" key="1">
    <source>
        <dbReference type="SAM" id="MobiDB-lite"/>
    </source>
</evidence>
<dbReference type="AlphaFoldDB" id="A0AAD4CFF4"/>
<reference evidence="3" key="2">
    <citation type="submission" date="2020-02" db="EMBL/GenBank/DDBJ databases">
        <authorList>
            <person name="Gilchrist C.L.M."/>
            <person name="Chooi Y.-H."/>
        </authorList>
    </citation>
    <scope>NUCLEOTIDE SEQUENCE</scope>
    <source>
        <strain evidence="3">MST-FP2251</strain>
    </source>
</reference>
<dbReference type="InterPro" id="IPR056009">
    <property type="entry name" value="DUF7587"/>
</dbReference>
<dbReference type="Pfam" id="PF24494">
    <property type="entry name" value="DUF7587"/>
    <property type="match status" value="1"/>
</dbReference>
<evidence type="ECO:0000259" key="2">
    <source>
        <dbReference type="Pfam" id="PF24494"/>
    </source>
</evidence>
<organism evidence="3 4">
    <name type="scientific">Aspergillus nanangensis</name>
    <dbReference type="NCBI Taxonomy" id="2582783"/>
    <lineage>
        <taxon>Eukaryota</taxon>
        <taxon>Fungi</taxon>
        <taxon>Dikarya</taxon>
        <taxon>Ascomycota</taxon>
        <taxon>Pezizomycotina</taxon>
        <taxon>Eurotiomycetes</taxon>
        <taxon>Eurotiomycetidae</taxon>
        <taxon>Eurotiales</taxon>
        <taxon>Aspergillaceae</taxon>
        <taxon>Aspergillus</taxon>
        <taxon>Aspergillus subgen. Circumdati</taxon>
    </lineage>
</organism>
<feature type="domain" description="DUF7587" evidence="2">
    <location>
        <begin position="219"/>
        <end position="285"/>
    </location>
</feature>
<evidence type="ECO:0000313" key="4">
    <source>
        <dbReference type="Proteomes" id="UP001194746"/>
    </source>
</evidence>
<sequence length="505" mass="57137">MEDDLVSLDRKQGPKITWGPEQKVYLCCLYRFFRKDLKTFAKVFSFVFRAELAEAGFEDEAPSTRLYSRWRSMRDDGDPVWGPRLTTSQREVVSQGTQEQETSTPQNITSDQDDTPDMRPSATYMANTTTLVRCGNKACYWCHKERQEALQDDFNVSDMAYSAEIPPLLYRWANVDSQGINSKRLFVAGLGDNLNYFAPEEISTDQFKDHVLKHLNIEKRALWNEEGAIISIIDPKEIENPIFSAEKILRQLGERPHGWYTGVGEYLIWWKVPSSAIVCSFKASEVLQIAAKFPHISEVLQLPKLASAETSGAPLRRKLSQGPGKLDKETGLVIGNFLALVGVPHEYAPLVGEGMVKSWWMDHRGLSWSGFLDGLNEAYQFPISTIPATMSVSAIAEQDQDPTDTIFSDGMEDVAHEEPSTFIDDNDSITVSSSPEVASPERSSLARIERFNERTQLWVERMSQSQSQSPIVEVEEVSAGQPMLVEDVDQDPFETRRAHVRRFFN</sequence>
<reference evidence="3" key="1">
    <citation type="journal article" date="2019" name="Beilstein J. Org. Chem.">
        <title>Nanangenines: drimane sesquiterpenoids as the dominant metabolite cohort of a novel Australian fungus, Aspergillus nanangensis.</title>
        <authorList>
            <person name="Lacey H.J."/>
            <person name="Gilchrist C.L.M."/>
            <person name="Crombie A."/>
            <person name="Kalaitzis J.A."/>
            <person name="Vuong D."/>
            <person name="Rutledge P.J."/>
            <person name="Turner P."/>
            <person name="Pitt J.I."/>
            <person name="Lacey E."/>
            <person name="Chooi Y.H."/>
            <person name="Piggott A.M."/>
        </authorList>
    </citation>
    <scope>NUCLEOTIDE SEQUENCE</scope>
    <source>
        <strain evidence="3">MST-FP2251</strain>
    </source>
</reference>
<dbReference type="EMBL" id="VCAU01000094">
    <property type="protein sequence ID" value="KAF9885531.1"/>
    <property type="molecule type" value="Genomic_DNA"/>
</dbReference>
<feature type="compositionally biased region" description="Polar residues" evidence="1">
    <location>
        <begin position="85"/>
        <end position="110"/>
    </location>
</feature>
<dbReference type="Proteomes" id="UP001194746">
    <property type="component" value="Unassembled WGS sequence"/>
</dbReference>